<protein>
    <submittedName>
        <fullName evidence="2">Uncharacterized protein</fullName>
    </submittedName>
</protein>
<sequence>MKLEIIFLLVTLPAYIYAFFGSGAGLVLYTSDQKTRSGVLSSDHRCTNFPSQFKAAHVKNNGASHCAMWTDADCKGTLYVVPAHYTMRIPREDFKSVIC</sequence>
<evidence type="ECO:0000313" key="2">
    <source>
        <dbReference type="EMBL" id="KAG2190291.1"/>
    </source>
</evidence>
<dbReference type="AlphaFoldDB" id="A0A8H7QF50"/>
<comment type="caution">
    <text evidence="2">The sequence shown here is derived from an EMBL/GenBank/DDBJ whole genome shotgun (WGS) entry which is preliminary data.</text>
</comment>
<evidence type="ECO:0000256" key="1">
    <source>
        <dbReference type="SAM" id="Phobius"/>
    </source>
</evidence>
<organism evidence="2 3">
    <name type="scientific">Mucor plumbeus</name>
    <dbReference type="NCBI Taxonomy" id="97098"/>
    <lineage>
        <taxon>Eukaryota</taxon>
        <taxon>Fungi</taxon>
        <taxon>Fungi incertae sedis</taxon>
        <taxon>Mucoromycota</taxon>
        <taxon>Mucoromycotina</taxon>
        <taxon>Mucoromycetes</taxon>
        <taxon>Mucorales</taxon>
        <taxon>Mucorineae</taxon>
        <taxon>Mucoraceae</taxon>
        <taxon>Mucor</taxon>
    </lineage>
</organism>
<keyword evidence="3" id="KW-1185">Reference proteome</keyword>
<reference evidence="2" key="1">
    <citation type="submission" date="2020-12" db="EMBL/GenBank/DDBJ databases">
        <title>Metabolic potential, ecology and presence of endohyphal bacteria is reflected in genomic diversity of Mucoromycotina.</title>
        <authorList>
            <person name="Muszewska A."/>
            <person name="Okrasinska A."/>
            <person name="Steczkiewicz K."/>
            <person name="Drgas O."/>
            <person name="Orlowska M."/>
            <person name="Perlinska-Lenart U."/>
            <person name="Aleksandrzak-Piekarczyk T."/>
            <person name="Szatraj K."/>
            <person name="Zielenkiewicz U."/>
            <person name="Pilsyk S."/>
            <person name="Malc E."/>
            <person name="Mieczkowski P."/>
            <person name="Kruszewska J.S."/>
            <person name="Biernat P."/>
            <person name="Pawlowska J."/>
        </authorList>
    </citation>
    <scope>NUCLEOTIDE SEQUENCE</scope>
    <source>
        <strain evidence="2">CBS 226.32</strain>
    </source>
</reference>
<dbReference type="Proteomes" id="UP000650833">
    <property type="component" value="Unassembled WGS sequence"/>
</dbReference>
<keyword evidence="1" id="KW-1133">Transmembrane helix</keyword>
<keyword evidence="1" id="KW-0472">Membrane</keyword>
<proteinExistence type="predicted"/>
<keyword evidence="1" id="KW-0812">Transmembrane</keyword>
<gene>
    <name evidence="2" type="ORF">INT46_004551</name>
</gene>
<feature type="transmembrane region" description="Helical" evidence="1">
    <location>
        <begin position="6"/>
        <end position="29"/>
    </location>
</feature>
<evidence type="ECO:0000313" key="3">
    <source>
        <dbReference type="Proteomes" id="UP000650833"/>
    </source>
</evidence>
<dbReference type="OrthoDB" id="2220192at2759"/>
<accession>A0A8H7QF50</accession>
<dbReference type="EMBL" id="JAEPRC010001003">
    <property type="protein sequence ID" value="KAG2190291.1"/>
    <property type="molecule type" value="Genomic_DNA"/>
</dbReference>
<name>A0A8H7QF50_9FUNG</name>